<dbReference type="Proteomes" id="UP001497525">
    <property type="component" value="Unassembled WGS sequence"/>
</dbReference>
<reference evidence="3" key="1">
    <citation type="submission" date="2024-06" db="EMBL/GenBank/DDBJ databases">
        <authorList>
            <person name="Liu X."/>
            <person name="Lenzi L."/>
            <person name="Haldenby T S."/>
            <person name="Uol C."/>
        </authorList>
    </citation>
    <scope>NUCLEOTIDE SEQUENCE</scope>
</reference>
<evidence type="ECO:0000256" key="1">
    <source>
        <dbReference type="SAM" id="Coils"/>
    </source>
</evidence>
<accession>A0AAV2SYF5</accession>
<dbReference type="Gene3D" id="3.80.10.10">
    <property type="entry name" value="Ribonuclease Inhibitor"/>
    <property type="match status" value="1"/>
</dbReference>
<gene>
    <name evidence="3" type="ORF">CDAUBV1_LOCUS199</name>
</gene>
<dbReference type="PANTHER" id="PTHR24110">
    <property type="entry name" value="CENTROSOMAL PROTEIN OF 78 KDA"/>
    <property type="match status" value="1"/>
</dbReference>
<evidence type="ECO:0008006" key="5">
    <source>
        <dbReference type="Google" id="ProtNLM"/>
    </source>
</evidence>
<evidence type="ECO:0000313" key="3">
    <source>
        <dbReference type="EMBL" id="CAL5129255.1"/>
    </source>
</evidence>
<feature type="compositionally biased region" description="Basic and acidic residues" evidence="2">
    <location>
        <begin position="959"/>
        <end position="973"/>
    </location>
</feature>
<comment type="caution">
    <text evidence="3">The sequence shown here is derived from an EMBL/GenBank/DDBJ whole genome shotgun (WGS) entry which is preliminary data.</text>
</comment>
<feature type="compositionally biased region" description="Low complexity" evidence="2">
    <location>
        <begin position="411"/>
        <end position="434"/>
    </location>
</feature>
<name>A0AAV2SYF5_CALDB</name>
<dbReference type="SMART" id="SM00368">
    <property type="entry name" value="LRR_RI"/>
    <property type="match status" value="3"/>
</dbReference>
<feature type="compositionally biased region" description="Polar residues" evidence="2">
    <location>
        <begin position="578"/>
        <end position="594"/>
    </location>
</feature>
<organism evidence="3 4">
    <name type="scientific">Calicophoron daubneyi</name>
    <name type="common">Rumen fluke</name>
    <name type="synonym">Paramphistomum daubneyi</name>
    <dbReference type="NCBI Taxonomy" id="300641"/>
    <lineage>
        <taxon>Eukaryota</taxon>
        <taxon>Metazoa</taxon>
        <taxon>Spiralia</taxon>
        <taxon>Lophotrochozoa</taxon>
        <taxon>Platyhelminthes</taxon>
        <taxon>Trematoda</taxon>
        <taxon>Digenea</taxon>
        <taxon>Plagiorchiida</taxon>
        <taxon>Pronocephalata</taxon>
        <taxon>Paramphistomoidea</taxon>
        <taxon>Paramphistomidae</taxon>
        <taxon>Calicophoron</taxon>
    </lineage>
</organism>
<dbReference type="GO" id="GO:0005813">
    <property type="term" value="C:centrosome"/>
    <property type="evidence" value="ECO:0007669"/>
    <property type="project" value="TreeGrafter"/>
</dbReference>
<dbReference type="InterPro" id="IPR032675">
    <property type="entry name" value="LRR_dom_sf"/>
</dbReference>
<feature type="region of interest" description="Disordered" evidence="2">
    <location>
        <begin position="558"/>
        <end position="596"/>
    </location>
</feature>
<dbReference type="AlphaFoldDB" id="A0AAV2SYF5"/>
<feature type="compositionally biased region" description="Polar residues" evidence="2">
    <location>
        <begin position="709"/>
        <end position="722"/>
    </location>
</feature>
<dbReference type="InterPro" id="IPR026212">
    <property type="entry name" value="Cep78"/>
</dbReference>
<dbReference type="EMBL" id="CAXLJL010000001">
    <property type="protein sequence ID" value="CAL5129255.1"/>
    <property type="molecule type" value="Genomic_DNA"/>
</dbReference>
<feature type="compositionally biased region" description="Polar residues" evidence="2">
    <location>
        <begin position="729"/>
        <end position="746"/>
    </location>
</feature>
<protein>
    <recommendedName>
        <fullName evidence="5">Centrosomal protein of 78 kDa</fullName>
    </recommendedName>
</protein>
<evidence type="ECO:0000313" key="4">
    <source>
        <dbReference type="Proteomes" id="UP001497525"/>
    </source>
</evidence>
<feature type="compositionally biased region" description="Polar residues" evidence="2">
    <location>
        <begin position="798"/>
        <end position="815"/>
    </location>
</feature>
<feature type="region of interest" description="Disordered" evidence="2">
    <location>
        <begin position="798"/>
        <end position="829"/>
    </location>
</feature>
<proteinExistence type="predicted"/>
<evidence type="ECO:0000256" key="2">
    <source>
        <dbReference type="SAM" id="MobiDB-lite"/>
    </source>
</evidence>
<feature type="region of interest" description="Disordered" evidence="2">
    <location>
        <begin position="386"/>
        <end position="456"/>
    </location>
</feature>
<dbReference type="GO" id="GO:0036064">
    <property type="term" value="C:ciliary basal body"/>
    <property type="evidence" value="ECO:0007669"/>
    <property type="project" value="TreeGrafter"/>
</dbReference>
<dbReference type="PRINTS" id="PR02062">
    <property type="entry name" value="CENTROSOME78"/>
</dbReference>
<dbReference type="SUPFAM" id="SSF52047">
    <property type="entry name" value="RNI-like"/>
    <property type="match status" value="1"/>
</dbReference>
<feature type="region of interest" description="Disordered" evidence="2">
    <location>
        <begin position="708"/>
        <end position="763"/>
    </location>
</feature>
<dbReference type="PANTHER" id="PTHR24110:SF3">
    <property type="entry name" value="CENTROSOMAL PROTEIN OF 78 KDA"/>
    <property type="match status" value="1"/>
</dbReference>
<dbReference type="GO" id="GO:0044782">
    <property type="term" value="P:cilium organization"/>
    <property type="evidence" value="ECO:0007669"/>
    <property type="project" value="TreeGrafter"/>
</dbReference>
<keyword evidence="1" id="KW-0175">Coiled coil</keyword>
<sequence>MIPTVKERQKGAYDFRGFYENLCALQNLAPLQLVTCHVHEGILDLNADRIRINDWDPIIKSLRINRNLHFIAIRVFPESGNEKDDHLIGCRRNPPALLAAPSILRSVCQALQSTLAVTSKLIFLELQNIPLPILELSLICEGLVKNHTLKHLSFEGSKIGDKGLAELCRAMKKAPEVSTLNLTGCDITSRGIDHLTSLIRFQATQRHNAAWQESLRYRIPALDQLGGLRRITLNDNPELGDSGSISIAETLMDDLWVKAIDMQACNLSDSSARVWLQVLLGEGKNANGEVAKHNNGNRSLFVLDLRRNPRICRELLRAVTERALVNSEGKQTEYKWLRAGPRAPTRLCSGMVAYTWPGVGHVESVDGNTNGNHYSSRVQNYQMREFPLRRSRSHRSVSSVRRPCANGDGSFGSRSARKSSSTSAHGRFRSLSARSSRHSRESLVHRRTKSISKSLNSPPISARAVWRPPGAAHHIEAVPYSEPASRTPRKGTGIPWRTAARASRCCRGYPYNQHPGQTCLEAHAVKLEQQVNQTIMGKQKNQNDHQIRVHPFDSSRYSCFRTASSPYSPPEERRAQKRLSSNSDYSAKSTQPQLRRQVKKLATRVVQLEAQLHKERRKHLMAHRHQVAQTNGRNRNMTRDQTRNSTGSSRLDQLDCFVRHLQRVVANVQHLSTEDEHKEIKELNKNIKRLCELLSHTAKQPIVWESNDGHQTVNSKSPSNPCSGHMAQSKFTPDAQSTNVNQTAGSGRNPHGKMLSTCPPNIPTAPYWQGKSLVQSDTDSKKQSPIYWETRVKTRAIQTNANRNANNSHEQTTNGYGPEDDTILGESPSLHGEAVDQTNARHQNSLPKCDKLVTAVGFPAGGAASFGDGPETRVSGSVSGVRTLTDGREDTTLDVDAEDSATLRAEADQMYAEIKASTFVENATHEQQSKVNTLVNGGVPMRGGGQADGTSTAGVGTEGKSDLHPHVDPKHEECEGDFSDEEVISDEEESLNMWIQSKASQMKAQVTDSHKVINGKPGADMEDHLSLHFSTTDEEDNGVSDGSDAQFEEMLAEMADEETEDNESVHFVELSDMNVDINAALPLQSALIGQAVPKPVVSSGT</sequence>
<dbReference type="Pfam" id="PF13516">
    <property type="entry name" value="LRR_6"/>
    <property type="match status" value="1"/>
</dbReference>
<feature type="coiled-coil region" evidence="1">
    <location>
        <begin position="673"/>
        <end position="700"/>
    </location>
</feature>
<feature type="region of interest" description="Disordered" evidence="2">
    <location>
        <begin position="942"/>
        <end position="978"/>
    </location>
</feature>
<dbReference type="InterPro" id="IPR001611">
    <property type="entry name" value="Leu-rich_rpt"/>
</dbReference>